<gene>
    <name evidence="1" type="ORF">NEISUBOT_04542</name>
</gene>
<accession>A0A9W5IQZ0</accession>
<evidence type="ECO:0000313" key="1">
    <source>
        <dbReference type="EMBL" id="EFC52138.1"/>
    </source>
</evidence>
<name>A0A9W5IQZ0_NEISU</name>
<sequence length="88" mass="9796">MIDIHGALDGVAAQVQGTDIAFFGNADFGQMGFGRAQAAVRMAGRHGQRWKDVEGVILTETMMFCAGAVFRRPFCVLDWKIRRVFNFL</sequence>
<proteinExistence type="predicted"/>
<dbReference type="AlphaFoldDB" id="A0A9W5IQZ0"/>
<evidence type="ECO:0000313" key="2">
    <source>
        <dbReference type="Proteomes" id="UP000004621"/>
    </source>
</evidence>
<protein>
    <submittedName>
        <fullName evidence="1">Uncharacterized protein</fullName>
    </submittedName>
</protein>
<dbReference type="EMBL" id="ACEO02000006">
    <property type="protein sequence ID" value="EFC52138.1"/>
    <property type="molecule type" value="Genomic_DNA"/>
</dbReference>
<organism evidence="1 2">
    <name type="scientific">Neisseria subflava NJ9703</name>
    <dbReference type="NCBI Taxonomy" id="546268"/>
    <lineage>
        <taxon>Bacteria</taxon>
        <taxon>Pseudomonadati</taxon>
        <taxon>Pseudomonadota</taxon>
        <taxon>Betaproteobacteria</taxon>
        <taxon>Neisseriales</taxon>
        <taxon>Neisseriaceae</taxon>
        <taxon>Neisseria</taxon>
    </lineage>
</organism>
<dbReference type="Proteomes" id="UP000004621">
    <property type="component" value="Unassembled WGS sequence"/>
</dbReference>
<comment type="caution">
    <text evidence="1">The sequence shown here is derived from an EMBL/GenBank/DDBJ whole genome shotgun (WGS) entry which is preliminary data.</text>
</comment>
<reference evidence="1 2" key="1">
    <citation type="submission" date="2010-01" db="EMBL/GenBank/DDBJ databases">
        <authorList>
            <person name="Weinstock G."/>
            <person name="Sodergren E."/>
            <person name="Clifton S."/>
            <person name="Fulton L."/>
            <person name="Fulton B."/>
            <person name="Courtney L."/>
            <person name="Fronick C."/>
            <person name="Harrison M."/>
            <person name="Strong C."/>
            <person name="Farmer C."/>
            <person name="Delahaunty K."/>
            <person name="Markovic C."/>
            <person name="Hall O."/>
            <person name="Minx P."/>
            <person name="Tomlinson C."/>
            <person name="Mitreva M."/>
            <person name="Nelson J."/>
            <person name="Hou S."/>
            <person name="Wollam A."/>
            <person name="Pepin K.H."/>
            <person name="Johnson M."/>
            <person name="Bhonagiri V."/>
            <person name="Nash W.E."/>
            <person name="Warren W."/>
            <person name="Chinwalla A."/>
            <person name="Mardis E.R."/>
            <person name="Wilson R.K."/>
        </authorList>
    </citation>
    <scope>NUCLEOTIDE SEQUENCE [LARGE SCALE GENOMIC DNA]</scope>
    <source>
        <strain evidence="1 2">NJ9703</strain>
    </source>
</reference>